<evidence type="ECO:0000313" key="1">
    <source>
        <dbReference type="EMBL" id="KAG5392957.1"/>
    </source>
</evidence>
<comment type="caution">
    <text evidence="1">The sequence shown here is derived from an EMBL/GenBank/DDBJ whole genome shotgun (WGS) entry which is preliminary data.</text>
</comment>
<sequence length="134" mass="15877">MRSWEKTQSCMLCGEPDETQDHLHFACPYSFTGWLRVGGGLLADEASPDWMDTLNFLHLGGRNLMDQILLCMMFQTTVYYLWQERNTRRHEGPWIPHEQTSRLIIKSVKNRIFSLGYRFPHKLTCLLRKWIEVT</sequence>
<dbReference type="EMBL" id="JADBGQ010000006">
    <property type="protein sequence ID" value="KAG5392957.1"/>
    <property type="molecule type" value="Genomic_DNA"/>
</dbReference>
<evidence type="ECO:0000313" key="2">
    <source>
        <dbReference type="Proteomes" id="UP000823674"/>
    </source>
</evidence>
<keyword evidence="2" id="KW-1185">Reference proteome</keyword>
<name>A0ABQ7M2B7_BRACM</name>
<proteinExistence type="predicted"/>
<gene>
    <name evidence="1" type="primary">A06p020640.1_BraROA</name>
    <name evidence="1" type="ORF">IGI04_022920</name>
</gene>
<evidence type="ECO:0008006" key="3">
    <source>
        <dbReference type="Google" id="ProtNLM"/>
    </source>
</evidence>
<dbReference type="Proteomes" id="UP000823674">
    <property type="component" value="Chromosome A06"/>
</dbReference>
<protein>
    <recommendedName>
        <fullName evidence="3">Reverse transcriptase zinc-binding domain-containing protein</fullName>
    </recommendedName>
</protein>
<accession>A0ABQ7M2B7</accession>
<reference evidence="1 2" key="1">
    <citation type="submission" date="2021-03" db="EMBL/GenBank/DDBJ databases">
        <authorList>
            <person name="King G.J."/>
            <person name="Bancroft I."/>
            <person name="Baten A."/>
            <person name="Bloomfield J."/>
            <person name="Borpatragohain P."/>
            <person name="He Z."/>
            <person name="Irish N."/>
            <person name="Irwin J."/>
            <person name="Liu K."/>
            <person name="Mauleon R.P."/>
            <person name="Moore J."/>
            <person name="Morris R."/>
            <person name="Ostergaard L."/>
            <person name="Wang B."/>
            <person name="Wells R."/>
        </authorList>
    </citation>
    <scope>NUCLEOTIDE SEQUENCE [LARGE SCALE GENOMIC DNA]</scope>
    <source>
        <strain evidence="1">R-o-18</strain>
        <tissue evidence="1">Leaf</tissue>
    </source>
</reference>
<organism evidence="1 2">
    <name type="scientific">Brassica rapa subsp. trilocularis</name>
    <dbReference type="NCBI Taxonomy" id="1813537"/>
    <lineage>
        <taxon>Eukaryota</taxon>
        <taxon>Viridiplantae</taxon>
        <taxon>Streptophyta</taxon>
        <taxon>Embryophyta</taxon>
        <taxon>Tracheophyta</taxon>
        <taxon>Spermatophyta</taxon>
        <taxon>Magnoliopsida</taxon>
        <taxon>eudicotyledons</taxon>
        <taxon>Gunneridae</taxon>
        <taxon>Pentapetalae</taxon>
        <taxon>rosids</taxon>
        <taxon>malvids</taxon>
        <taxon>Brassicales</taxon>
        <taxon>Brassicaceae</taxon>
        <taxon>Brassiceae</taxon>
        <taxon>Brassica</taxon>
    </lineage>
</organism>